<dbReference type="Gene3D" id="1.10.357.10">
    <property type="entry name" value="Tetracycline Repressor, domain 2"/>
    <property type="match status" value="1"/>
</dbReference>
<feature type="domain" description="HTH tetR-type" evidence="3">
    <location>
        <begin position="12"/>
        <end position="72"/>
    </location>
</feature>
<dbReference type="PANTHER" id="PTHR30328:SF54">
    <property type="entry name" value="HTH-TYPE TRANSCRIPTIONAL REPRESSOR SCO4008"/>
    <property type="match status" value="1"/>
</dbReference>
<dbReference type="SUPFAM" id="SSF46689">
    <property type="entry name" value="Homeodomain-like"/>
    <property type="match status" value="1"/>
</dbReference>
<evidence type="ECO:0000313" key="4">
    <source>
        <dbReference type="EMBL" id="MCY6960177.1"/>
    </source>
</evidence>
<reference evidence="4" key="1">
    <citation type="submission" date="2022-12" db="EMBL/GenBank/DDBJ databases">
        <title>Clostridium sp. nov., isolated from industrial wastewater.</title>
        <authorList>
            <person name="Jiayan W."/>
        </authorList>
    </citation>
    <scope>NUCLEOTIDE SEQUENCE</scope>
    <source>
        <strain evidence="4">ZC22-4</strain>
    </source>
</reference>
<dbReference type="PROSITE" id="PS50977">
    <property type="entry name" value="HTH_TETR_2"/>
    <property type="match status" value="1"/>
</dbReference>
<dbReference type="Pfam" id="PF00440">
    <property type="entry name" value="TetR_N"/>
    <property type="match status" value="1"/>
</dbReference>
<accession>A0ABT4DCY8</accession>
<dbReference type="Proteomes" id="UP001144612">
    <property type="component" value="Unassembled WGS sequence"/>
</dbReference>
<dbReference type="InterPro" id="IPR009057">
    <property type="entry name" value="Homeodomain-like_sf"/>
</dbReference>
<proteinExistence type="predicted"/>
<dbReference type="RefSeq" id="WP_268062613.1">
    <property type="nucleotide sequence ID" value="NZ_JAPQFJ010000021.1"/>
</dbReference>
<evidence type="ECO:0000313" key="5">
    <source>
        <dbReference type="Proteomes" id="UP001144612"/>
    </source>
</evidence>
<dbReference type="SUPFAM" id="SSF48498">
    <property type="entry name" value="Tetracyclin repressor-like, C-terminal domain"/>
    <property type="match status" value="1"/>
</dbReference>
<keyword evidence="5" id="KW-1185">Reference proteome</keyword>
<evidence type="ECO:0000256" key="2">
    <source>
        <dbReference type="PROSITE-ProRule" id="PRU00335"/>
    </source>
</evidence>
<protein>
    <submittedName>
        <fullName evidence="4">TetR/AcrR family transcriptional regulator</fullName>
    </submittedName>
</protein>
<dbReference type="PRINTS" id="PR00455">
    <property type="entry name" value="HTHTETR"/>
</dbReference>
<dbReference type="Gene3D" id="1.10.10.60">
    <property type="entry name" value="Homeodomain-like"/>
    <property type="match status" value="1"/>
</dbReference>
<name>A0ABT4DCY8_9CLOT</name>
<dbReference type="InterPro" id="IPR050109">
    <property type="entry name" value="HTH-type_TetR-like_transc_reg"/>
</dbReference>
<keyword evidence="1 2" id="KW-0238">DNA-binding</keyword>
<feature type="DNA-binding region" description="H-T-H motif" evidence="2">
    <location>
        <begin position="35"/>
        <end position="54"/>
    </location>
</feature>
<evidence type="ECO:0000256" key="1">
    <source>
        <dbReference type="ARBA" id="ARBA00023125"/>
    </source>
</evidence>
<evidence type="ECO:0000259" key="3">
    <source>
        <dbReference type="PROSITE" id="PS50977"/>
    </source>
</evidence>
<dbReference type="EMBL" id="JAPQFJ010000021">
    <property type="protein sequence ID" value="MCY6960177.1"/>
    <property type="molecule type" value="Genomic_DNA"/>
</dbReference>
<sequence length="220" mass="25768">MGTAQRKEKEKEIRRNDIIDAAEKVFFSKGFDATTMDDVAREAEFSKRTIYVYFNSKDQIYFEIMVRGYKILIEMMETEIQYTNGKNALDKIKQMGKVLYKFSQEYMYYFMTIIEYENGELDFANGISDKSRQECYALGEKIFTYLTSALKSGVEEGSIRYELDIVNTAIILWSCIVGIFTTLHRKRNYIMNYHNRESNELLLNAFDMLIRSIENGGIAK</sequence>
<gene>
    <name evidence="4" type="ORF">OW729_16290</name>
</gene>
<dbReference type="InterPro" id="IPR001647">
    <property type="entry name" value="HTH_TetR"/>
</dbReference>
<organism evidence="4 5">
    <name type="scientific">Clostridium brassicae</name>
    <dbReference type="NCBI Taxonomy" id="2999072"/>
    <lineage>
        <taxon>Bacteria</taxon>
        <taxon>Bacillati</taxon>
        <taxon>Bacillota</taxon>
        <taxon>Clostridia</taxon>
        <taxon>Eubacteriales</taxon>
        <taxon>Clostridiaceae</taxon>
        <taxon>Clostridium</taxon>
    </lineage>
</organism>
<dbReference type="InterPro" id="IPR036271">
    <property type="entry name" value="Tet_transcr_reg_TetR-rel_C_sf"/>
</dbReference>
<comment type="caution">
    <text evidence="4">The sequence shown here is derived from an EMBL/GenBank/DDBJ whole genome shotgun (WGS) entry which is preliminary data.</text>
</comment>
<dbReference type="PANTHER" id="PTHR30328">
    <property type="entry name" value="TRANSCRIPTIONAL REPRESSOR"/>
    <property type="match status" value="1"/>
</dbReference>